<accession>A0A4Y8MHF7</accession>
<proteinExistence type="predicted"/>
<comment type="caution">
    <text evidence="2">The sequence shown here is derived from an EMBL/GenBank/DDBJ whole genome shotgun (WGS) entry which is preliminary data.</text>
</comment>
<name>A0A4Y8MHF7_9BURK</name>
<dbReference type="RefSeq" id="WP_134466823.1">
    <property type="nucleotide sequence ID" value="NZ_SNVI01000008.1"/>
</dbReference>
<organism evidence="2 3">
    <name type="scientific">Paraburkholderia dipogonis</name>
    <dbReference type="NCBI Taxonomy" id="1211383"/>
    <lineage>
        <taxon>Bacteria</taxon>
        <taxon>Pseudomonadati</taxon>
        <taxon>Pseudomonadota</taxon>
        <taxon>Betaproteobacteria</taxon>
        <taxon>Burkholderiales</taxon>
        <taxon>Burkholderiaceae</taxon>
        <taxon>Paraburkholderia</taxon>
    </lineage>
</organism>
<feature type="region of interest" description="Disordered" evidence="1">
    <location>
        <begin position="86"/>
        <end position="123"/>
    </location>
</feature>
<dbReference type="AlphaFoldDB" id="A0A4Y8MHF7"/>
<dbReference type="EMBL" id="SNVI01000008">
    <property type="protein sequence ID" value="TFE36906.1"/>
    <property type="molecule type" value="Genomic_DNA"/>
</dbReference>
<dbReference type="Proteomes" id="UP000297385">
    <property type="component" value="Unassembled WGS sequence"/>
</dbReference>
<protein>
    <submittedName>
        <fullName evidence="2">Uncharacterized protein</fullName>
    </submittedName>
</protein>
<sequence>MQVTQRVLLTEKQREFAILRMVELLEDCDAAVAFSPTDLQLRRLRFDKRRAHALLTLDNDPLRSIRSEDLEQVTTTTTATHLLQTREGAQIVRHKVDTPSRQGNDPPSWRKNSMHRDARSRTL</sequence>
<evidence type="ECO:0000313" key="2">
    <source>
        <dbReference type="EMBL" id="TFE36906.1"/>
    </source>
</evidence>
<feature type="compositionally biased region" description="Basic and acidic residues" evidence="1">
    <location>
        <begin position="114"/>
        <end position="123"/>
    </location>
</feature>
<evidence type="ECO:0000313" key="3">
    <source>
        <dbReference type="Proteomes" id="UP000297385"/>
    </source>
</evidence>
<reference evidence="2 3" key="1">
    <citation type="submission" date="2019-03" db="EMBL/GenBank/DDBJ databases">
        <title>Complete Genome Sequence of Paraburkholderia dipogonis ICMP 19430T, a Nitrogen-fixing Symbiont of the South African Invasive Legume Dipogon lignosus in New Zealand.</title>
        <authorList>
            <person name="De Meyer S.E."/>
        </authorList>
    </citation>
    <scope>NUCLEOTIDE SEQUENCE [LARGE SCALE GENOMIC DNA]</scope>
    <source>
        <strain evidence="2 3">ICMP 19430</strain>
    </source>
</reference>
<gene>
    <name evidence="2" type="ORF">E2553_45590</name>
</gene>
<evidence type="ECO:0000256" key="1">
    <source>
        <dbReference type="SAM" id="MobiDB-lite"/>
    </source>
</evidence>